<dbReference type="PANTHER" id="PTHR47354">
    <property type="entry name" value="NADH OXIDOREDUCTASE HCR"/>
    <property type="match status" value="1"/>
</dbReference>
<dbReference type="InterPro" id="IPR017938">
    <property type="entry name" value="Riboflavin_synthase-like_b-brl"/>
</dbReference>
<dbReference type="Pfam" id="PF00175">
    <property type="entry name" value="NAD_binding_1"/>
    <property type="match status" value="1"/>
</dbReference>
<comment type="cofactor">
    <cofactor evidence="1">
        <name>[2Fe-2S] cluster</name>
        <dbReference type="ChEBI" id="CHEBI:190135"/>
    </cofactor>
</comment>
<keyword evidence="4" id="KW-1185">Reference proteome</keyword>
<dbReference type="Gene3D" id="2.40.30.10">
    <property type="entry name" value="Translation factors"/>
    <property type="match status" value="1"/>
</dbReference>
<feature type="domain" description="FAD-binding FR-type" evidence="2">
    <location>
        <begin position="1"/>
        <end position="98"/>
    </location>
</feature>
<dbReference type="InterPro" id="IPR050415">
    <property type="entry name" value="MRET"/>
</dbReference>
<dbReference type="RefSeq" id="WP_311366067.1">
    <property type="nucleotide sequence ID" value="NZ_JAVRIC010000024.1"/>
</dbReference>
<dbReference type="PRINTS" id="PR00371">
    <property type="entry name" value="FPNCR"/>
</dbReference>
<evidence type="ECO:0000256" key="1">
    <source>
        <dbReference type="ARBA" id="ARBA00034078"/>
    </source>
</evidence>
<evidence type="ECO:0000313" key="3">
    <source>
        <dbReference type="EMBL" id="MDT0498655.1"/>
    </source>
</evidence>
<dbReference type="SUPFAM" id="SSF52343">
    <property type="entry name" value="Ferredoxin reductase-like, C-terminal NADP-linked domain"/>
    <property type="match status" value="1"/>
</dbReference>
<gene>
    <name evidence="3" type="ORF">RM530_15000</name>
</gene>
<dbReference type="InterPro" id="IPR039261">
    <property type="entry name" value="FNR_nucleotide-bd"/>
</dbReference>
<accession>A0ABU2WM89</accession>
<dbReference type="SUPFAM" id="SSF63380">
    <property type="entry name" value="Riboflavin synthase domain-like"/>
    <property type="match status" value="1"/>
</dbReference>
<evidence type="ECO:0000259" key="2">
    <source>
        <dbReference type="PROSITE" id="PS51384"/>
    </source>
</evidence>
<organism evidence="3 4">
    <name type="scientific">Banduia mediterranea</name>
    <dbReference type="NCBI Taxonomy" id="3075609"/>
    <lineage>
        <taxon>Bacteria</taxon>
        <taxon>Pseudomonadati</taxon>
        <taxon>Pseudomonadota</taxon>
        <taxon>Gammaproteobacteria</taxon>
        <taxon>Nevskiales</taxon>
        <taxon>Algiphilaceae</taxon>
        <taxon>Banduia</taxon>
    </lineage>
</organism>
<dbReference type="PROSITE" id="PS51384">
    <property type="entry name" value="FAD_FR"/>
    <property type="match status" value="1"/>
</dbReference>
<name>A0ABU2WM89_9GAMM</name>
<dbReference type="EMBL" id="JAVRIC010000024">
    <property type="protein sequence ID" value="MDT0498655.1"/>
    <property type="molecule type" value="Genomic_DNA"/>
</dbReference>
<dbReference type="Proteomes" id="UP001254608">
    <property type="component" value="Unassembled WGS sequence"/>
</dbReference>
<sequence length="243" mass="26297">MRDLRHLVLQVADGPVRCREGQFVGLQFPTAPEAGGAMFSIASARDGETPGQDDLALLVKHADDDTDESTHLRAQLLSALKAGDELALSGPYGDAFLPAVGPAPMLMIATGTGIAPMRAVVQQLVREPRAGERLLVFGARSPNEAAYVDELTQLPPETTQLRFAWSRQPDQRRRYVHDEIRAAAAPILRLLADPSLSVCLCGVPAMEVEAERALSEVCEAAQLDWAGIRAQLQQRGALHVQTY</sequence>
<dbReference type="InterPro" id="IPR001709">
    <property type="entry name" value="Flavoprot_Pyr_Nucl_cyt_Rdtase"/>
</dbReference>
<comment type="caution">
    <text evidence="3">The sequence shown here is derived from an EMBL/GenBank/DDBJ whole genome shotgun (WGS) entry which is preliminary data.</text>
</comment>
<dbReference type="InterPro" id="IPR001433">
    <property type="entry name" value="OxRdtase_FAD/NAD-bd"/>
</dbReference>
<evidence type="ECO:0000313" key="4">
    <source>
        <dbReference type="Proteomes" id="UP001254608"/>
    </source>
</evidence>
<proteinExistence type="predicted"/>
<dbReference type="PRINTS" id="PR00406">
    <property type="entry name" value="CYTB5RDTASE"/>
</dbReference>
<reference evidence="3 4" key="1">
    <citation type="submission" date="2023-09" db="EMBL/GenBank/DDBJ databases">
        <authorList>
            <person name="Rey-Velasco X."/>
        </authorList>
    </citation>
    <scope>NUCLEOTIDE SEQUENCE [LARGE SCALE GENOMIC DNA]</scope>
    <source>
        <strain evidence="3 4">W345</strain>
    </source>
</reference>
<dbReference type="Gene3D" id="3.40.50.80">
    <property type="entry name" value="Nucleotide-binding domain of ferredoxin-NADP reductase (FNR) module"/>
    <property type="match status" value="1"/>
</dbReference>
<protein>
    <recommendedName>
        <fullName evidence="2">FAD-binding FR-type domain-containing protein</fullName>
    </recommendedName>
</protein>
<dbReference type="PANTHER" id="PTHR47354:SF5">
    <property type="entry name" value="PROTEIN RFBI"/>
    <property type="match status" value="1"/>
</dbReference>
<dbReference type="InterPro" id="IPR017927">
    <property type="entry name" value="FAD-bd_FR_type"/>
</dbReference>